<sequence length="353" mass="40772">MPGASFSQELLGRIVQFVEPKRIYLLHLCLVSKAFQREAEARLYSYMAFVDPRRAQLACRTIVESDRLASLVKQFWFTQEHNLRQGHTRLPRSFWALIRQALVQMRNLEILSLQDYMCENSWIFDAPDIKFQLIEARLRSSWDSNTVRFLNTQQKLRWLQFVDPRETLGAGSLGRDKGLVLPNLAIFEGNSSVGNNFLATSPLTHMQIAADAHTGANLRHLPKTIISLNILELPESSVVTVVDTVSQTCPAIRHLGQLALPVLHREGLLYCLTRLKYLRSVEVDITHWSPIPIPNAQRSLAAELKTFAPSLRTVVFWVKHNRFRWIHNPQTQFWSYKLENNQHRMGGHLWLQM</sequence>
<evidence type="ECO:0000313" key="2">
    <source>
        <dbReference type="Proteomes" id="UP000307440"/>
    </source>
</evidence>
<accession>A0A5C3KR53</accession>
<proteinExistence type="predicted"/>
<evidence type="ECO:0008006" key="3">
    <source>
        <dbReference type="Google" id="ProtNLM"/>
    </source>
</evidence>
<gene>
    <name evidence="1" type="ORF">FA15DRAFT_757650</name>
</gene>
<dbReference type="AlphaFoldDB" id="A0A5C3KR53"/>
<organism evidence="1 2">
    <name type="scientific">Coprinopsis marcescibilis</name>
    <name type="common">Agaric fungus</name>
    <name type="synonym">Psathyrella marcescibilis</name>
    <dbReference type="NCBI Taxonomy" id="230819"/>
    <lineage>
        <taxon>Eukaryota</taxon>
        <taxon>Fungi</taxon>
        <taxon>Dikarya</taxon>
        <taxon>Basidiomycota</taxon>
        <taxon>Agaricomycotina</taxon>
        <taxon>Agaricomycetes</taxon>
        <taxon>Agaricomycetidae</taxon>
        <taxon>Agaricales</taxon>
        <taxon>Agaricineae</taxon>
        <taxon>Psathyrellaceae</taxon>
        <taxon>Coprinopsis</taxon>
    </lineage>
</organism>
<protein>
    <recommendedName>
        <fullName evidence="3">F-box domain-containing protein</fullName>
    </recommendedName>
</protein>
<keyword evidence="2" id="KW-1185">Reference proteome</keyword>
<evidence type="ECO:0000313" key="1">
    <source>
        <dbReference type="EMBL" id="TFK22932.1"/>
    </source>
</evidence>
<dbReference type="OrthoDB" id="3250756at2759"/>
<name>A0A5C3KR53_COPMA</name>
<reference evidence="1 2" key="1">
    <citation type="journal article" date="2019" name="Nat. Ecol. Evol.">
        <title>Megaphylogeny resolves global patterns of mushroom evolution.</title>
        <authorList>
            <person name="Varga T."/>
            <person name="Krizsan K."/>
            <person name="Foldi C."/>
            <person name="Dima B."/>
            <person name="Sanchez-Garcia M."/>
            <person name="Sanchez-Ramirez S."/>
            <person name="Szollosi G.J."/>
            <person name="Szarkandi J.G."/>
            <person name="Papp V."/>
            <person name="Albert L."/>
            <person name="Andreopoulos W."/>
            <person name="Angelini C."/>
            <person name="Antonin V."/>
            <person name="Barry K.W."/>
            <person name="Bougher N.L."/>
            <person name="Buchanan P."/>
            <person name="Buyck B."/>
            <person name="Bense V."/>
            <person name="Catcheside P."/>
            <person name="Chovatia M."/>
            <person name="Cooper J."/>
            <person name="Damon W."/>
            <person name="Desjardin D."/>
            <person name="Finy P."/>
            <person name="Geml J."/>
            <person name="Haridas S."/>
            <person name="Hughes K."/>
            <person name="Justo A."/>
            <person name="Karasinski D."/>
            <person name="Kautmanova I."/>
            <person name="Kiss B."/>
            <person name="Kocsube S."/>
            <person name="Kotiranta H."/>
            <person name="LaButti K.M."/>
            <person name="Lechner B.E."/>
            <person name="Liimatainen K."/>
            <person name="Lipzen A."/>
            <person name="Lukacs Z."/>
            <person name="Mihaltcheva S."/>
            <person name="Morgado L.N."/>
            <person name="Niskanen T."/>
            <person name="Noordeloos M.E."/>
            <person name="Ohm R.A."/>
            <person name="Ortiz-Santana B."/>
            <person name="Ovrebo C."/>
            <person name="Racz N."/>
            <person name="Riley R."/>
            <person name="Savchenko A."/>
            <person name="Shiryaev A."/>
            <person name="Soop K."/>
            <person name="Spirin V."/>
            <person name="Szebenyi C."/>
            <person name="Tomsovsky M."/>
            <person name="Tulloss R.E."/>
            <person name="Uehling J."/>
            <person name="Grigoriev I.V."/>
            <person name="Vagvolgyi C."/>
            <person name="Papp T."/>
            <person name="Martin F.M."/>
            <person name="Miettinen O."/>
            <person name="Hibbett D.S."/>
            <person name="Nagy L.G."/>
        </authorList>
    </citation>
    <scope>NUCLEOTIDE SEQUENCE [LARGE SCALE GENOMIC DNA]</scope>
    <source>
        <strain evidence="1 2">CBS 121175</strain>
    </source>
</reference>
<dbReference type="EMBL" id="ML210229">
    <property type="protein sequence ID" value="TFK22932.1"/>
    <property type="molecule type" value="Genomic_DNA"/>
</dbReference>
<dbReference type="Proteomes" id="UP000307440">
    <property type="component" value="Unassembled WGS sequence"/>
</dbReference>